<proteinExistence type="predicted"/>
<evidence type="ECO:0000313" key="1">
    <source>
        <dbReference type="EMBL" id="EKM49385.1"/>
    </source>
</evidence>
<organism evidence="1 2">
    <name type="scientific">Phanerochaete carnosa (strain HHB-10118-sp)</name>
    <name type="common">White-rot fungus</name>
    <name type="synonym">Peniophora carnosa</name>
    <dbReference type="NCBI Taxonomy" id="650164"/>
    <lineage>
        <taxon>Eukaryota</taxon>
        <taxon>Fungi</taxon>
        <taxon>Dikarya</taxon>
        <taxon>Basidiomycota</taxon>
        <taxon>Agaricomycotina</taxon>
        <taxon>Agaricomycetes</taxon>
        <taxon>Polyporales</taxon>
        <taxon>Phanerochaetaceae</taxon>
        <taxon>Phanerochaete</taxon>
    </lineage>
</organism>
<dbReference type="RefSeq" id="XP_007401970.1">
    <property type="nucleotide sequence ID" value="XM_007401908.1"/>
</dbReference>
<dbReference type="InParanoid" id="K5VRK9"/>
<reference evidence="1 2" key="1">
    <citation type="journal article" date="2012" name="BMC Genomics">
        <title>Comparative genomics of the white-rot fungi, Phanerochaete carnosa and P. chrysosporium, to elucidate the genetic basis of the distinct wood types they colonize.</title>
        <authorList>
            <person name="Suzuki H."/>
            <person name="MacDonald J."/>
            <person name="Syed K."/>
            <person name="Salamov A."/>
            <person name="Hori C."/>
            <person name="Aerts A."/>
            <person name="Henrissat B."/>
            <person name="Wiebenga A."/>
            <person name="vanKuyk P.A."/>
            <person name="Barry K."/>
            <person name="Lindquist E."/>
            <person name="LaButti K."/>
            <person name="Lapidus A."/>
            <person name="Lucas S."/>
            <person name="Coutinho P."/>
            <person name="Gong Y."/>
            <person name="Samejima M."/>
            <person name="Mahadevan R."/>
            <person name="Abou-Zaid M."/>
            <person name="de Vries R.P."/>
            <person name="Igarashi K."/>
            <person name="Yadav J.S."/>
            <person name="Grigoriev I.V."/>
            <person name="Master E.R."/>
        </authorList>
    </citation>
    <scope>NUCLEOTIDE SEQUENCE [LARGE SCALE GENOMIC DNA]</scope>
    <source>
        <strain evidence="1 2">HHB-10118-sp</strain>
    </source>
</reference>
<keyword evidence="2" id="KW-1185">Reference proteome</keyword>
<accession>K5VRK9</accession>
<dbReference type="GeneID" id="18919787"/>
<dbReference type="AlphaFoldDB" id="K5VRK9"/>
<dbReference type="HOGENOM" id="CLU_997860_0_0_1"/>
<sequence length="279" mass="30592">MSMILRDRKPWRLTDVQENLSHFDAELDRLTSSFSSIQLGEQTNVGPGAVGPSTPKSKLLLPMRKVAPLPCKAPFNSCSRTPLQLAKLCSKEPVVFPSDTEYDSEIEATSAVQTSPSETPTLAAQTLPSNFLITTIELDRILAPVPLSCEEADDRLNDENGHVTGAYKEDPSLSHVMMPSLGPVVDAFLDAFGFSASFCFEVQHAFEICDSIEDFSMYMVRSFNFSCLLTLNKLAHNVASRSFEHKLSHASVAANALLSDTLLCQRQSTNKQHSMTSAT</sequence>
<evidence type="ECO:0000313" key="2">
    <source>
        <dbReference type="Proteomes" id="UP000008370"/>
    </source>
</evidence>
<gene>
    <name evidence="1" type="ORF">PHACADRAFT_33455</name>
</gene>
<name>K5VRK9_PHACS</name>
<protein>
    <submittedName>
        <fullName evidence="1">Uncharacterized protein</fullName>
    </submittedName>
</protein>
<dbReference type="EMBL" id="JH930481">
    <property type="protein sequence ID" value="EKM49385.1"/>
    <property type="molecule type" value="Genomic_DNA"/>
</dbReference>
<dbReference type="Proteomes" id="UP000008370">
    <property type="component" value="Unassembled WGS sequence"/>
</dbReference>
<dbReference type="KEGG" id="pco:PHACADRAFT_33455"/>